<protein>
    <submittedName>
        <fullName evidence="1">Uncharacterized protein</fullName>
    </submittedName>
</protein>
<dbReference type="AlphaFoldDB" id="A0A9P6VJG1"/>
<dbReference type="GO" id="GO:0003723">
    <property type="term" value="F:RNA binding"/>
    <property type="evidence" value="ECO:0007669"/>
    <property type="project" value="InterPro"/>
</dbReference>
<dbReference type="InterPro" id="IPR045114">
    <property type="entry name" value="Csn12-like"/>
</dbReference>
<evidence type="ECO:0000313" key="1">
    <source>
        <dbReference type="EMBL" id="KAG0649100.1"/>
    </source>
</evidence>
<reference evidence="1" key="1">
    <citation type="submission" date="2019-07" db="EMBL/GenBank/DDBJ databases">
        <title>Hyphodiscus hymeniophilus genome sequencing and assembly.</title>
        <authorList>
            <person name="Kramer G."/>
            <person name="Nodwell J."/>
        </authorList>
    </citation>
    <scope>NUCLEOTIDE SEQUENCE</scope>
    <source>
        <strain evidence="1">ATCC 34498</strain>
    </source>
</reference>
<name>A0A9P6VJG1_9HELO</name>
<dbReference type="OrthoDB" id="5404651at2759"/>
<proteinExistence type="predicted"/>
<keyword evidence="2" id="KW-1185">Reference proteome</keyword>
<accession>A0A9P6VJG1</accession>
<organism evidence="1 2">
    <name type="scientific">Hyphodiscus hymeniophilus</name>
    <dbReference type="NCBI Taxonomy" id="353542"/>
    <lineage>
        <taxon>Eukaryota</taxon>
        <taxon>Fungi</taxon>
        <taxon>Dikarya</taxon>
        <taxon>Ascomycota</taxon>
        <taxon>Pezizomycotina</taxon>
        <taxon>Leotiomycetes</taxon>
        <taxon>Helotiales</taxon>
        <taxon>Hyphodiscaceae</taxon>
        <taxon>Hyphodiscus</taxon>
    </lineage>
</organism>
<dbReference type="PANTHER" id="PTHR12732">
    <property type="entry name" value="UNCHARACTERIZED PROTEASOME COMPONENT REGION PCI-CONTAINING"/>
    <property type="match status" value="1"/>
</dbReference>
<dbReference type="GO" id="GO:0003690">
    <property type="term" value="F:double-stranded DNA binding"/>
    <property type="evidence" value="ECO:0007669"/>
    <property type="project" value="InterPro"/>
</dbReference>
<comment type="caution">
    <text evidence="1">The sequence shown here is derived from an EMBL/GenBank/DDBJ whole genome shotgun (WGS) entry which is preliminary data.</text>
</comment>
<gene>
    <name evidence="1" type="ORF">D0Z07_4581</name>
</gene>
<dbReference type="Proteomes" id="UP000785200">
    <property type="component" value="Unassembled WGS sequence"/>
</dbReference>
<dbReference type="PANTHER" id="PTHR12732:SF8">
    <property type="entry name" value="NUCLEAR MRNA EXPORT PROTEIN THP1"/>
    <property type="match status" value="1"/>
</dbReference>
<dbReference type="EMBL" id="VNKQ01000008">
    <property type="protein sequence ID" value="KAG0649100.1"/>
    <property type="molecule type" value="Genomic_DNA"/>
</dbReference>
<sequence>MPVLDDYLRGVSQLLRTKNSSELKLYLRVEPPLPENFAQLSQELKSSYLDSSILEQKISTLIPENEDSNSDEGDVWPGFQVFMKEYLEYWRDVDFEDLLETHSQLSGLANACITALSNATHGIVVLPAAIQLSYGLAKLAMMLDKRPDLTAKLRKVTNVDQGESRKTLVEGTAESIQRAFTMCLTERSTNRNGVGRDGKPEGKKIGIYSFANLVLKLLFQVGKEVMHAIYKS</sequence>
<evidence type="ECO:0000313" key="2">
    <source>
        <dbReference type="Proteomes" id="UP000785200"/>
    </source>
</evidence>